<feature type="binding site" evidence="9">
    <location>
        <position position="117"/>
    </location>
    <ligand>
        <name>Zn(2+)</name>
        <dbReference type="ChEBI" id="CHEBI:29105"/>
        <note>catalytic</note>
    </ligand>
</feature>
<comment type="subcellular location">
    <subcellularLocation>
        <location evidence="9">Cytoplasm</location>
    </subcellularLocation>
</comment>
<dbReference type="PANTHER" id="PTHR46986:SF1">
    <property type="entry name" value="ENDORIBONUCLEASE YBEY, CHLOROPLASTIC"/>
    <property type="match status" value="1"/>
</dbReference>
<dbReference type="SUPFAM" id="SSF55486">
    <property type="entry name" value="Metalloproteases ('zincins'), catalytic domain"/>
    <property type="match status" value="1"/>
</dbReference>
<evidence type="ECO:0000256" key="7">
    <source>
        <dbReference type="ARBA" id="ARBA00022801"/>
    </source>
</evidence>
<dbReference type="PANTHER" id="PTHR46986">
    <property type="entry name" value="ENDORIBONUCLEASE YBEY, CHLOROPLASTIC"/>
    <property type="match status" value="1"/>
</dbReference>
<dbReference type="GO" id="GO:0004222">
    <property type="term" value="F:metalloendopeptidase activity"/>
    <property type="evidence" value="ECO:0007669"/>
    <property type="project" value="InterPro"/>
</dbReference>
<dbReference type="Proteomes" id="UP000746751">
    <property type="component" value="Unassembled WGS sequence"/>
</dbReference>
<dbReference type="InterPro" id="IPR002036">
    <property type="entry name" value="YbeY"/>
</dbReference>
<proteinExistence type="inferred from homology"/>
<dbReference type="PROSITE" id="PS01306">
    <property type="entry name" value="UPF0054"/>
    <property type="match status" value="1"/>
</dbReference>
<dbReference type="EMBL" id="DYVF01000047">
    <property type="protein sequence ID" value="HJG31317.1"/>
    <property type="molecule type" value="Genomic_DNA"/>
</dbReference>
<dbReference type="EC" id="3.1.-.-" evidence="9"/>
<dbReference type="InterPro" id="IPR020549">
    <property type="entry name" value="YbeY_CS"/>
</dbReference>
<dbReference type="GO" id="GO:0008270">
    <property type="term" value="F:zinc ion binding"/>
    <property type="evidence" value="ECO:0007669"/>
    <property type="project" value="UniProtKB-UniRule"/>
</dbReference>
<dbReference type="InterPro" id="IPR023091">
    <property type="entry name" value="MetalPrtase_cat_dom_sf_prd"/>
</dbReference>
<comment type="similarity">
    <text evidence="1 9">Belongs to the endoribonuclease YbeY family.</text>
</comment>
<evidence type="ECO:0000256" key="2">
    <source>
        <dbReference type="ARBA" id="ARBA00022517"/>
    </source>
</evidence>
<protein>
    <recommendedName>
        <fullName evidence="9">Endoribonuclease YbeY</fullName>
        <ecNumber evidence="9">3.1.-.-</ecNumber>
    </recommendedName>
</protein>
<keyword evidence="3 9" id="KW-0698">rRNA processing</keyword>
<evidence type="ECO:0000256" key="3">
    <source>
        <dbReference type="ARBA" id="ARBA00022552"/>
    </source>
</evidence>
<evidence type="ECO:0000313" key="10">
    <source>
        <dbReference type="EMBL" id="HJG31317.1"/>
    </source>
</evidence>
<organism evidence="10 11">
    <name type="scientific">Collinsella ihumii</name>
    <dbReference type="NCBI Taxonomy" id="1720204"/>
    <lineage>
        <taxon>Bacteria</taxon>
        <taxon>Bacillati</taxon>
        <taxon>Actinomycetota</taxon>
        <taxon>Coriobacteriia</taxon>
        <taxon>Coriobacteriales</taxon>
        <taxon>Coriobacteriaceae</taxon>
        <taxon>Collinsella</taxon>
    </lineage>
</organism>
<name>A0A921LRR4_9ACTN</name>
<reference evidence="10" key="1">
    <citation type="journal article" date="2021" name="PeerJ">
        <title>Extensive microbial diversity within the chicken gut microbiome revealed by metagenomics and culture.</title>
        <authorList>
            <person name="Gilroy R."/>
            <person name="Ravi A."/>
            <person name="Getino M."/>
            <person name="Pursley I."/>
            <person name="Horton D.L."/>
            <person name="Alikhan N.F."/>
            <person name="Baker D."/>
            <person name="Gharbi K."/>
            <person name="Hall N."/>
            <person name="Watson M."/>
            <person name="Adriaenssens E.M."/>
            <person name="Foster-Nyarko E."/>
            <person name="Jarju S."/>
            <person name="Secka A."/>
            <person name="Antonio M."/>
            <person name="Oren A."/>
            <person name="Chaudhuri R.R."/>
            <person name="La Ragione R."/>
            <person name="Hildebrand F."/>
            <person name="Pallen M.J."/>
        </authorList>
    </citation>
    <scope>NUCLEOTIDE SEQUENCE</scope>
    <source>
        <strain evidence="10">ChiGjej2B2-7701</strain>
    </source>
</reference>
<keyword evidence="5 9" id="KW-0479">Metal-binding</keyword>
<dbReference type="GO" id="GO:0005737">
    <property type="term" value="C:cytoplasm"/>
    <property type="evidence" value="ECO:0007669"/>
    <property type="project" value="UniProtKB-SubCell"/>
</dbReference>
<reference evidence="10" key="2">
    <citation type="submission" date="2021-09" db="EMBL/GenBank/DDBJ databases">
        <authorList>
            <person name="Gilroy R."/>
        </authorList>
    </citation>
    <scope>NUCLEOTIDE SEQUENCE</scope>
    <source>
        <strain evidence="10">ChiGjej2B2-7701</strain>
    </source>
</reference>
<feature type="binding site" evidence="9">
    <location>
        <position position="121"/>
    </location>
    <ligand>
        <name>Zn(2+)</name>
        <dbReference type="ChEBI" id="CHEBI:29105"/>
        <note>catalytic</note>
    </ligand>
</feature>
<comment type="cofactor">
    <cofactor evidence="9">
        <name>Zn(2+)</name>
        <dbReference type="ChEBI" id="CHEBI:29105"/>
    </cofactor>
    <text evidence="9">Binds 1 zinc ion.</text>
</comment>
<evidence type="ECO:0000256" key="9">
    <source>
        <dbReference type="HAMAP-Rule" id="MF_00009"/>
    </source>
</evidence>
<gene>
    <name evidence="9 10" type="primary">ybeY</name>
    <name evidence="10" type="ORF">K8U80_07970</name>
</gene>
<keyword evidence="7 9" id="KW-0378">Hydrolase</keyword>
<keyword evidence="9" id="KW-0963">Cytoplasm</keyword>
<dbReference type="Pfam" id="PF02130">
    <property type="entry name" value="YbeY"/>
    <property type="match status" value="1"/>
</dbReference>
<evidence type="ECO:0000313" key="11">
    <source>
        <dbReference type="Proteomes" id="UP000746751"/>
    </source>
</evidence>
<comment type="function">
    <text evidence="9">Single strand-specific metallo-endoribonuclease involved in late-stage 70S ribosome quality control and in maturation of the 3' terminus of the 16S rRNA.</text>
</comment>
<evidence type="ECO:0000256" key="1">
    <source>
        <dbReference type="ARBA" id="ARBA00010875"/>
    </source>
</evidence>
<accession>A0A921LRR4</accession>
<evidence type="ECO:0000256" key="6">
    <source>
        <dbReference type="ARBA" id="ARBA00022759"/>
    </source>
</evidence>
<evidence type="ECO:0000256" key="8">
    <source>
        <dbReference type="ARBA" id="ARBA00022833"/>
    </source>
</evidence>
<dbReference type="GO" id="GO:0006364">
    <property type="term" value="P:rRNA processing"/>
    <property type="evidence" value="ECO:0007669"/>
    <property type="project" value="UniProtKB-UniRule"/>
</dbReference>
<keyword evidence="8 9" id="KW-0862">Zinc</keyword>
<dbReference type="HAMAP" id="MF_00009">
    <property type="entry name" value="Endoribonucl_YbeY"/>
    <property type="match status" value="1"/>
</dbReference>
<dbReference type="Gene3D" id="3.40.390.30">
    <property type="entry name" value="Metalloproteases ('zincins'), catalytic domain"/>
    <property type="match status" value="1"/>
</dbReference>
<dbReference type="NCBIfam" id="TIGR00043">
    <property type="entry name" value="rRNA maturation RNase YbeY"/>
    <property type="match status" value="1"/>
</dbReference>
<sequence length="169" mass="18530">MAVLISNDAELDTLIAASEIEEAVLCTLEHEGVERPVEVSVSLVDDEEMQGLNRTWREIDAPTDVLSFECDSPFDEDIPADEAVELGDVILAPGVIAAQAAEFGNTPAEECRLMLVHGLLHLLGYDHLEDAEAADMEAREIEVLRELARRRGDDPDDVKIGPTTRHQGE</sequence>
<feature type="binding site" evidence="9">
    <location>
        <position position="127"/>
    </location>
    <ligand>
        <name>Zn(2+)</name>
        <dbReference type="ChEBI" id="CHEBI:29105"/>
        <note>catalytic</note>
    </ligand>
</feature>
<evidence type="ECO:0000256" key="4">
    <source>
        <dbReference type="ARBA" id="ARBA00022722"/>
    </source>
</evidence>
<comment type="caution">
    <text evidence="10">The sequence shown here is derived from an EMBL/GenBank/DDBJ whole genome shotgun (WGS) entry which is preliminary data.</text>
</comment>
<dbReference type="AlphaFoldDB" id="A0A921LRR4"/>
<dbReference type="GO" id="GO:0004521">
    <property type="term" value="F:RNA endonuclease activity"/>
    <property type="evidence" value="ECO:0007669"/>
    <property type="project" value="UniProtKB-UniRule"/>
</dbReference>
<keyword evidence="2 9" id="KW-0690">Ribosome biogenesis</keyword>
<evidence type="ECO:0000256" key="5">
    <source>
        <dbReference type="ARBA" id="ARBA00022723"/>
    </source>
</evidence>
<keyword evidence="4 9" id="KW-0540">Nuclease</keyword>
<keyword evidence="6 9" id="KW-0255">Endonuclease</keyword>